<comment type="subunit">
    <text evidence="3">Homodimer. Interacts with LigD.</text>
</comment>
<dbReference type="Proteomes" id="UP000295345">
    <property type="component" value="Unassembled WGS sequence"/>
</dbReference>
<feature type="compositionally biased region" description="Basic and acidic residues" evidence="4">
    <location>
        <begin position="258"/>
        <end position="270"/>
    </location>
</feature>
<feature type="region of interest" description="Disordered" evidence="4">
    <location>
        <begin position="254"/>
        <end position="324"/>
    </location>
</feature>
<dbReference type="AlphaFoldDB" id="A0A4R4SIH1"/>
<accession>A0A4R4SIH1</accession>
<keyword evidence="3" id="KW-0234">DNA repair</keyword>
<organism evidence="6 7">
    <name type="scientific">Streptomyces hainanensis</name>
    <dbReference type="NCBI Taxonomy" id="402648"/>
    <lineage>
        <taxon>Bacteria</taxon>
        <taxon>Bacillati</taxon>
        <taxon>Actinomycetota</taxon>
        <taxon>Actinomycetes</taxon>
        <taxon>Kitasatosporales</taxon>
        <taxon>Streptomycetaceae</taxon>
        <taxon>Streptomyces</taxon>
    </lineage>
</organism>
<name>A0A4R4SIH1_9ACTN</name>
<dbReference type="SMART" id="SM00559">
    <property type="entry name" value="Ku78"/>
    <property type="match status" value="1"/>
</dbReference>
<dbReference type="CDD" id="cd00789">
    <property type="entry name" value="KU_like"/>
    <property type="match status" value="1"/>
</dbReference>
<evidence type="ECO:0000256" key="3">
    <source>
        <dbReference type="HAMAP-Rule" id="MF_01875"/>
    </source>
</evidence>
<feature type="compositionally biased region" description="Basic and acidic residues" evidence="4">
    <location>
        <begin position="313"/>
        <end position="324"/>
    </location>
</feature>
<keyword evidence="2 3" id="KW-0233">DNA recombination</keyword>
<dbReference type="InterPro" id="IPR016194">
    <property type="entry name" value="SPOC-like_C_dom_sf"/>
</dbReference>
<dbReference type="OrthoDB" id="9795084at2"/>
<keyword evidence="3" id="KW-0227">DNA damage</keyword>
<protein>
    <recommendedName>
        <fullName evidence="3">Non-homologous end joining protein Ku</fullName>
    </recommendedName>
</protein>
<dbReference type="PANTHER" id="PTHR41251">
    <property type="entry name" value="NON-HOMOLOGOUS END JOINING PROTEIN KU"/>
    <property type="match status" value="1"/>
</dbReference>
<evidence type="ECO:0000259" key="5">
    <source>
        <dbReference type="SMART" id="SM00559"/>
    </source>
</evidence>
<keyword evidence="1 3" id="KW-0238">DNA-binding</keyword>
<dbReference type="InterPro" id="IPR009187">
    <property type="entry name" value="Prok_Ku"/>
</dbReference>
<dbReference type="GO" id="GO:0006310">
    <property type="term" value="P:DNA recombination"/>
    <property type="evidence" value="ECO:0007669"/>
    <property type="project" value="UniProtKB-KW"/>
</dbReference>
<dbReference type="SUPFAM" id="SSF100939">
    <property type="entry name" value="SPOC domain-like"/>
    <property type="match status" value="1"/>
</dbReference>
<feature type="compositionally biased region" description="Basic and acidic residues" evidence="4">
    <location>
        <begin position="286"/>
        <end position="303"/>
    </location>
</feature>
<comment type="similarity">
    <text evidence="3">Belongs to the prokaryotic Ku family.</text>
</comment>
<sequence length="324" mass="36148">MARAIWSGALSFGLVAMPVQLFTATRSHTIRFNQIQRGTADRVRNKRVNERTGDEVPMEEVVKGFEMGDEYVVVEPNELDEIAPGRSKGLEISGFVGLDELDPIYFDRSYYLAPKGPEYAKVYSLLLDALVESHKVGIATFVMRNREYLVAVRAEEEVLTLHTLHWADEVRDPRREIGDLPERVDISTKELRTAVQLVEALSMEWHPEEFHDTYQERVLELVEAKRTGATIEKGAPPPRSTNVIDLMDALQASVDSAQGRRGERGGEGGAKRGRAGGKRAGGAAKRRNELDGLSKSELYERASRATIPGRSSMNREELIRALSA</sequence>
<evidence type="ECO:0000256" key="1">
    <source>
        <dbReference type="ARBA" id="ARBA00023125"/>
    </source>
</evidence>
<dbReference type="Gene3D" id="2.40.290.10">
    <property type="match status" value="1"/>
</dbReference>
<comment type="function">
    <text evidence="3">With LigD forms a non-homologous end joining (NHEJ) DNA repair enzyme, which repairs dsDNA breaks with reduced fidelity. Binds linear dsDNA with 5'- and 3'- overhangs but not closed circular dsDNA nor ssDNA. Recruits and stimulates the ligase activity of LigD.</text>
</comment>
<dbReference type="InterPro" id="IPR006164">
    <property type="entry name" value="DNA_bd_Ku70/Ku80"/>
</dbReference>
<keyword evidence="7" id="KW-1185">Reference proteome</keyword>
<dbReference type="GO" id="GO:0003690">
    <property type="term" value="F:double-stranded DNA binding"/>
    <property type="evidence" value="ECO:0007669"/>
    <property type="project" value="UniProtKB-UniRule"/>
</dbReference>
<dbReference type="NCBIfam" id="TIGR02772">
    <property type="entry name" value="Ku_bact"/>
    <property type="match status" value="1"/>
</dbReference>
<evidence type="ECO:0000256" key="4">
    <source>
        <dbReference type="SAM" id="MobiDB-lite"/>
    </source>
</evidence>
<evidence type="ECO:0000256" key="2">
    <source>
        <dbReference type="ARBA" id="ARBA00023172"/>
    </source>
</evidence>
<proteinExistence type="inferred from homology"/>
<comment type="caution">
    <text evidence="6">The sequence shown here is derived from an EMBL/GenBank/DDBJ whole genome shotgun (WGS) entry which is preliminary data.</text>
</comment>
<feature type="domain" description="Ku" evidence="5">
    <location>
        <begin position="53"/>
        <end position="182"/>
    </location>
</feature>
<dbReference type="FunFam" id="2.40.290.10:FF:000004">
    <property type="entry name" value="Non-homologous end joining protein Ku"/>
    <property type="match status" value="1"/>
</dbReference>
<dbReference type="Pfam" id="PF02735">
    <property type="entry name" value="Ku"/>
    <property type="match status" value="1"/>
</dbReference>
<dbReference type="GO" id="GO:0006303">
    <property type="term" value="P:double-strand break repair via nonhomologous end joining"/>
    <property type="evidence" value="ECO:0007669"/>
    <property type="project" value="UniProtKB-UniRule"/>
</dbReference>
<gene>
    <name evidence="3" type="primary">ku</name>
    <name evidence="6" type="ORF">E1283_34515</name>
</gene>
<dbReference type="PIRSF" id="PIRSF006493">
    <property type="entry name" value="Prok_Ku"/>
    <property type="match status" value="1"/>
</dbReference>
<dbReference type="RefSeq" id="WP_132822115.1">
    <property type="nucleotide sequence ID" value="NZ_SMKI01000675.1"/>
</dbReference>
<reference evidence="6 7" key="1">
    <citation type="submission" date="2019-03" db="EMBL/GenBank/DDBJ databases">
        <title>Draft genome sequences of novel Actinobacteria.</title>
        <authorList>
            <person name="Sahin N."/>
            <person name="Ay H."/>
            <person name="Saygin H."/>
        </authorList>
    </citation>
    <scope>NUCLEOTIDE SEQUENCE [LARGE SCALE GENOMIC DNA]</scope>
    <source>
        <strain evidence="6 7">DSM 41900</strain>
    </source>
</reference>
<dbReference type="EMBL" id="SMKI01000675">
    <property type="protein sequence ID" value="TDC62194.1"/>
    <property type="molecule type" value="Genomic_DNA"/>
</dbReference>
<evidence type="ECO:0000313" key="6">
    <source>
        <dbReference type="EMBL" id="TDC62194.1"/>
    </source>
</evidence>
<dbReference type="HAMAP" id="MF_01875">
    <property type="entry name" value="Prokaryotic_Ku"/>
    <property type="match status" value="1"/>
</dbReference>
<evidence type="ECO:0000313" key="7">
    <source>
        <dbReference type="Proteomes" id="UP000295345"/>
    </source>
</evidence>
<dbReference type="PANTHER" id="PTHR41251:SF1">
    <property type="entry name" value="NON-HOMOLOGOUS END JOINING PROTEIN KU"/>
    <property type="match status" value="1"/>
</dbReference>